<sequence>MQRRDFLRTLTLSLLVPAAATASRRQLPGERLFLPEDFGATGDGVARDDDAFDALLAELHAAGGGVIRCRPDAIYAMQRDKRIATSDVEIDGRGCSFTGDGRWLVDGDPGVAGGTPRVRNVHLHDFSLREHGAFPAPRGPRLDWVAASSLVRIGKYGRTGTYFNLHNCRDCHASELEGVGSRGAIGMLLFHCHDCTVADSDFRDGDGDDGTHSIVLQVKGGSGNRIQRVRAVGIRGRSVRGVFYCRGDAPWRAAPDAGTYPYANGRDWSQVDPDRQTRDTLWEDCEAVDCGNSNTVLCQESSRIVFRRCRSIGAGTFRVVSTRGGPVEDIVFEDVVSERAGSHAFDIAGHDADAPIRGLVVRRARISAPEGAGLRLRHAEGVVEDVEIVEPGGDGVVVADSARARFAGVVIDRPRGRVARAAGNGLPAGISERR</sequence>
<evidence type="ECO:0000313" key="1">
    <source>
        <dbReference type="EMBL" id="KFN48884.1"/>
    </source>
</evidence>
<proteinExistence type="predicted"/>
<keyword evidence="2" id="KW-1185">Reference proteome</keyword>
<dbReference type="InterPro" id="IPR011050">
    <property type="entry name" value="Pectin_lyase_fold/virulence"/>
</dbReference>
<evidence type="ECO:0008006" key="3">
    <source>
        <dbReference type="Google" id="ProtNLM"/>
    </source>
</evidence>
<organism evidence="1 2">
    <name type="scientific">Arenimonas composti TR7-09 = DSM 18010</name>
    <dbReference type="NCBI Taxonomy" id="1121013"/>
    <lineage>
        <taxon>Bacteria</taxon>
        <taxon>Pseudomonadati</taxon>
        <taxon>Pseudomonadota</taxon>
        <taxon>Gammaproteobacteria</taxon>
        <taxon>Lysobacterales</taxon>
        <taxon>Lysobacteraceae</taxon>
        <taxon>Arenimonas</taxon>
    </lineage>
</organism>
<comment type="caution">
    <text evidence="1">The sequence shown here is derived from an EMBL/GenBank/DDBJ whole genome shotgun (WGS) entry which is preliminary data.</text>
</comment>
<dbReference type="EMBL" id="AWXU01000047">
    <property type="protein sequence ID" value="KFN48884.1"/>
    <property type="molecule type" value="Genomic_DNA"/>
</dbReference>
<dbReference type="STRING" id="1121013.GCA_000426365_01290"/>
<gene>
    <name evidence="1" type="ORF">P873_13100</name>
</gene>
<dbReference type="RefSeq" id="WP_026816633.1">
    <property type="nucleotide sequence ID" value="NZ_AUFF01000002.1"/>
</dbReference>
<protein>
    <recommendedName>
        <fullName evidence="3">Pectate lyase superfamily protein domain-containing protein</fullName>
    </recommendedName>
</protein>
<dbReference type="InterPro" id="IPR012334">
    <property type="entry name" value="Pectin_lyas_fold"/>
</dbReference>
<dbReference type="SUPFAM" id="SSF51126">
    <property type="entry name" value="Pectin lyase-like"/>
    <property type="match status" value="1"/>
</dbReference>
<dbReference type="Proteomes" id="UP000029391">
    <property type="component" value="Unassembled WGS sequence"/>
</dbReference>
<dbReference type="Gene3D" id="2.160.20.10">
    <property type="entry name" value="Single-stranded right-handed beta-helix, Pectin lyase-like"/>
    <property type="match status" value="1"/>
</dbReference>
<evidence type="ECO:0000313" key="2">
    <source>
        <dbReference type="Proteomes" id="UP000029391"/>
    </source>
</evidence>
<accession>A0A091BDI9</accession>
<dbReference type="AlphaFoldDB" id="A0A091BDI9"/>
<reference evidence="1 2" key="1">
    <citation type="submission" date="2013-09" db="EMBL/GenBank/DDBJ databases">
        <title>Genome sequencing of Arenimonas composti.</title>
        <authorList>
            <person name="Chen F."/>
            <person name="Wang G."/>
        </authorList>
    </citation>
    <scope>NUCLEOTIDE SEQUENCE [LARGE SCALE GENOMIC DNA]</scope>
    <source>
        <strain evidence="1 2">TR7-09</strain>
    </source>
</reference>
<name>A0A091BDI9_9GAMM</name>